<evidence type="ECO:0000256" key="5">
    <source>
        <dbReference type="ARBA" id="ARBA00022676"/>
    </source>
</evidence>
<feature type="transmembrane region" description="Helical" evidence="23">
    <location>
        <begin position="12"/>
        <end position="31"/>
    </location>
</feature>
<dbReference type="GO" id="GO:0008360">
    <property type="term" value="P:regulation of cell shape"/>
    <property type="evidence" value="ECO:0007669"/>
    <property type="project" value="UniProtKB-KW"/>
</dbReference>
<keyword evidence="8" id="KW-0133">Cell shape</keyword>
<keyword evidence="25" id="KW-1185">Reference proteome</keyword>
<feature type="region of interest" description="Disordered" evidence="22">
    <location>
        <begin position="374"/>
        <end position="398"/>
    </location>
</feature>
<gene>
    <name evidence="24" type="primary">ftsW_3</name>
    <name evidence="24" type="ORF">BN983_03284</name>
</gene>
<dbReference type="Proteomes" id="UP000028868">
    <property type="component" value="Unassembled WGS sequence"/>
</dbReference>
<dbReference type="InterPro" id="IPR001182">
    <property type="entry name" value="FtsW/RodA"/>
</dbReference>
<evidence type="ECO:0000256" key="1">
    <source>
        <dbReference type="ARBA" id="ARBA00004651"/>
    </source>
</evidence>
<dbReference type="EC" id="2.4.99.28" evidence="19"/>
<comment type="caution">
    <text evidence="24">The sequence shown here is derived from an EMBL/GenBank/DDBJ whole genome shotgun (WGS) entry which is preliminary data.</text>
</comment>
<evidence type="ECO:0000256" key="18">
    <source>
        <dbReference type="ARBA" id="ARBA00041418"/>
    </source>
</evidence>
<evidence type="ECO:0000256" key="20">
    <source>
        <dbReference type="ARBA" id="ARBA00049902"/>
    </source>
</evidence>
<keyword evidence="13" id="KW-0961">Cell wall biogenesis/degradation</keyword>
<evidence type="ECO:0000256" key="16">
    <source>
        <dbReference type="ARBA" id="ARBA00038053"/>
    </source>
</evidence>
<dbReference type="PROSITE" id="PS00428">
    <property type="entry name" value="FTSW_RODA_SPOVE"/>
    <property type="match status" value="1"/>
</dbReference>
<organism evidence="24 25">
    <name type="scientific">Halobacillus karajensis</name>
    <dbReference type="NCBI Taxonomy" id="195088"/>
    <lineage>
        <taxon>Bacteria</taxon>
        <taxon>Bacillati</taxon>
        <taxon>Bacillota</taxon>
        <taxon>Bacilli</taxon>
        <taxon>Bacillales</taxon>
        <taxon>Bacillaceae</taxon>
        <taxon>Halobacillus</taxon>
    </lineage>
</organism>
<reference evidence="25" key="1">
    <citation type="submission" date="2014-03" db="EMBL/GenBank/DDBJ databases">
        <authorList>
            <person name="Urmite Genomes U."/>
        </authorList>
    </citation>
    <scope>NUCLEOTIDE SEQUENCE [LARGE SCALE GENOMIC DNA]</scope>
    <source>
        <strain evidence="25">HD-03</strain>
    </source>
</reference>
<evidence type="ECO:0000256" key="14">
    <source>
        <dbReference type="ARBA" id="ARBA00032370"/>
    </source>
</evidence>
<feature type="transmembrane region" description="Helical" evidence="23">
    <location>
        <begin position="111"/>
        <end position="131"/>
    </location>
</feature>
<keyword evidence="11 23" id="KW-0472">Membrane</keyword>
<keyword evidence="3" id="KW-1003">Cell membrane</keyword>
<protein>
    <recommendedName>
        <fullName evidence="17">Probable peptidoglycan glycosyltransferase FtsW</fullName>
        <ecNumber evidence="19">2.4.99.28</ecNumber>
    </recommendedName>
    <alternativeName>
        <fullName evidence="18">Cell division protein FtsW</fullName>
    </alternativeName>
    <alternativeName>
        <fullName evidence="15">Cell wall polymerase</fullName>
    </alternativeName>
    <alternativeName>
        <fullName evidence="14">Peptidoglycan polymerase</fullName>
    </alternativeName>
</protein>
<feature type="transmembrane region" description="Helical" evidence="23">
    <location>
        <begin position="341"/>
        <end position="360"/>
    </location>
</feature>
<feature type="transmembrane region" description="Helical" evidence="23">
    <location>
        <begin position="264"/>
        <end position="290"/>
    </location>
</feature>
<keyword evidence="4 24" id="KW-0132">Cell division</keyword>
<dbReference type="GO" id="GO:0008955">
    <property type="term" value="F:peptidoglycan glycosyltransferase activity"/>
    <property type="evidence" value="ECO:0007669"/>
    <property type="project" value="UniProtKB-EC"/>
</dbReference>
<reference evidence="24 25" key="2">
    <citation type="submission" date="2014-05" db="EMBL/GenBank/DDBJ databases">
        <title>Draft genome sequence of Halobacillus karajensis HK-03.</title>
        <authorList>
            <person name="Khelaifia S."/>
            <person name="Croce O."/>
            <person name="Lagier J.C."/>
            <person name="Raoult D."/>
        </authorList>
    </citation>
    <scope>NUCLEOTIDE SEQUENCE [LARGE SCALE GENOMIC DNA]</scope>
    <source>
        <strain evidence="24 25">HD-03</strain>
    </source>
</reference>
<keyword evidence="5" id="KW-0328">Glycosyltransferase</keyword>
<keyword evidence="6" id="KW-0808">Transferase</keyword>
<evidence type="ECO:0000256" key="22">
    <source>
        <dbReference type="SAM" id="MobiDB-lite"/>
    </source>
</evidence>
<dbReference type="AlphaFoldDB" id="A0A024P806"/>
<feature type="transmembrane region" description="Helical" evidence="23">
    <location>
        <begin position="51"/>
        <end position="70"/>
    </location>
</feature>
<dbReference type="GO" id="GO:0015648">
    <property type="term" value="F:lipid-linked peptidoglycan transporter activity"/>
    <property type="evidence" value="ECO:0007669"/>
    <property type="project" value="TreeGrafter"/>
</dbReference>
<dbReference type="GO" id="GO:0051301">
    <property type="term" value="P:cell division"/>
    <property type="evidence" value="ECO:0007669"/>
    <property type="project" value="UniProtKB-KW"/>
</dbReference>
<feature type="transmembrane region" description="Helical" evidence="23">
    <location>
        <begin position="302"/>
        <end position="321"/>
    </location>
</feature>
<dbReference type="PANTHER" id="PTHR30474">
    <property type="entry name" value="CELL CYCLE PROTEIN"/>
    <property type="match status" value="1"/>
</dbReference>
<sequence length="398" mass="43923">MMKKVRSMDMSFIVVLLMFAIFGLIMVYSSSYSLGSRMYENHEYFYRKQKTWFLIGGVLFVAAALIPIRWLKRWSPFLVLISFILLLLVLVPGIGVERNHSQRWLAVGGMLFQPTEMIKLFMLIYFAFIYAKKQSYIDKFKEGVFPPLIILGAVFLLILQQPDLGSASLILLSCGVIVLTAGVRKRHLFMLVSIAGIGMASFALSSPYRVKRLTSYLNPFDDPTGDGFQLLHGYMAIASGGLNGNGLGSGTQKLGYLPEAHTDFIMAVIIEELGIIGVAIVIGTYLYIMLKGVKIAHQTQTVFGKLLALGLTFQLLIQAVFNLGAVSGLLPITGITLPFVSYGGSSLVVTFISAGLLINLSSVPNRKIVQSSIKKPEAAKKKKDRFKKGIRGKDVERT</sequence>
<evidence type="ECO:0000256" key="21">
    <source>
        <dbReference type="ARBA" id="ARBA00049966"/>
    </source>
</evidence>
<dbReference type="GO" id="GO:0005886">
    <property type="term" value="C:plasma membrane"/>
    <property type="evidence" value="ECO:0007669"/>
    <property type="project" value="UniProtKB-SubCell"/>
</dbReference>
<evidence type="ECO:0000256" key="9">
    <source>
        <dbReference type="ARBA" id="ARBA00022984"/>
    </source>
</evidence>
<accession>A0A024P806</accession>
<keyword evidence="9" id="KW-0573">Peptidoglycan synthesis</keyword>
<comment type="similarity">
    <text evidence="16">Belongs to the SEDS family. FtsW subfamily.</text>
</comment>
<evidence type="ECO:0000256" key="23">
    <source>
        <dbReference type="SAM" id="Phobius"/>
    </source>
</evidence>
<dbReference type="InterPro" id="IPR018365">
    <property type="entry name" value="Cell_cycle_FtsW-rel_CS"/>
</dbReference>
<evidence type="ECO:0000256" key="2">
    <source>
        <dbReference type="ARBA" id="ARBA00004752"/>
    </source>
</evidence>
<evidence type="ECO:0000313" key="25">
    <source>
        <dbReference type="Proteomes" id="UP000028868"/>
    </source>
</evidence>
<dbReference type="GO" id="GO:0009252">
    <property type="term" value="P:peptidoglycan biosynthetic process"/>
    <property type="evidence" value="ECO:0007669"/>
    <property type="project" value="UniProtKB-KW"/>
</dbReference>
<keyword evidence="7 23" id="KW-0812">Transmembrane</keyword>
<evidence type="ECO:0000256" key="19">
    <source>
        <dbReference type="ARBA" id="ARBA00044770"/>
    </source>
</evidence>
<evidence type="ECO:0000256" key="12">
    <source>
        <dbReference type="ARBA" id="ARBA00023306"/>
    </source>
</evidence>
<evidence type="ECO:0000256" key="7">
    <source>
        <dbReference type="ARBA" id="ARBA00022692"/>
    </source>
</evidence>
<dbReference type="InterPro" id="IPR013437">
    <property type="entry name" value="FtsW"/>
</dbReference>
<keyword evidence="12" id="KW-0131">Cell cycle</keyword>
<dbReference type="NCBIfam" id="TIGR02614">
    <property type="entry name" value="ftsW"/>
    <property type="match status" value="1"/>
</dbReference>
<keyword evidence="10 23" id="KW-1133">Transmembrane helix</keyword>
<dbReference type="PANTHER" id="PTHR30474:SF2">
    <property type="entry name" value="PEPTIDOGLYCAN GLYCOSYLTRANSFERASE FTSW-RELATED"/>
    <property type="match status" value="1"/>
</dbReference>
<evidence type="ECO:0000256" key="4">
    <source>
        <dbReference type="ARBA" id="ARBA00022618"/>
    </source>
</evidence>
<evidence type="ECO:0000256" key="15">
    <source>
        <dbReference type="ARBA" id="ARBA00033270"/>
    </source>
</evidence>
<proteinExistence type="inferred from homology"/>
<dbReference type="GO" id="GO:0032153">
    <property type="term" value="C:cell division site"/>
    <property type="evidence" value="ECO:0007669"/>
    <property type="project" value="TreeGrafter"/>
</dbReference>
<evidence type="ECO:0000256" key="3">
    <source>
        <dbReference type="ARBA" id="ARBA00022475"/>
    </source>
</evidence>
<evidence type="ECO:0000256" key="10">
    <source>
        <dbReference type="ARBA" id="ARBA00022989"/>
    </source>
</evidence>
<comment type="catalytic activity">
    <reaction evidence="20">
        <text>[GlcNAc-(1-&gt;4)-Mur2Ac(oyl-L-Ala-gamma-D-Glu-L-Lys-D-Ala-D-Ala)](n)-di-trans,octa-cis-undecaprenyl diphosphate + beta-D-GlcNAc-(1-&gt;4)-Mur2Ac(oyl-L-Ala-gamma-D-Glu-L-Lys-D-Ala-D-Ala)-di-trans,octa-cis-undecaprenyl diphosphate = [GlcNAc-(1-&gt;4)-Mur2Ac(oyl-L-Ala-gamma-D-Glu-L-Lys-D-Ala-D-Ala)](n+1)-di-trans,octa-cis-undecaprenyl diphosphate + di-trans,octa-cis-undecaprenyl diphosphate + H(+)</text>
        <dbReference type="Rhea" id="RHEA:23708"/>
        <dbReference type="Rhea" id="RHEA-COMP:9602"/>
        <dbReference type="Rhea" id="RHEA-COMP:9603"/>
        <dbReference type="ChEBI" id="CHEBI:15378"/>
        <dbReference type="ChEBI" id="CHEBI:58405"/>
        <dbReference type="ChEBI" id="CHEBI:60033"/>
        <dbReference type="ChEBI" id="CHEBI:78435"/>
        <dbReference type="EC" id="2.4.99.28"/>
    </reaction>
</comment>
<dbReference type="Pfam" id="PF01098">
    <property type="entry name" value="FTSW_RODA_SPOVE"/>
    <property type="match status" value="1"/>
</dbReference>
<dbReference type="GO" id="GO:0071555">
    <property type="term" value="P:cell wall organization"/>
    <property type="evidence" value="ECO:0007669"/>
    <property type="project" value="UniProtKB-KW"/>
</dbReference>
<evidence type="ECO:0000256" key="6">
    <source>
        <dbReference type="ARBA" id="ARBA00022679"/>
    </source>
</evidence>
<evidence type="ECO:0000256" key="8">
    <source>
        <dbReference type="ARBA" id="ARBA00022960"/>
    </source>
</evidence>
<feature type="transmembrane region" description="Helical" evidence="23">
    <location>
        <begin position="77"/>
        <end position="96"/>
    </location>
</feature>
<comment type="pathway">
    <text evidence="2">Cell wall biogenesis; peptidoglycan biosynthesis.</text>
</comment>
<evidence type="ECO:0000256" key="17">
    <source>
        <dbReference type="ARBA" id="ARBA00041185"/>
    </source>
</evidence>
<feature type="transmembrane region" description="Helical" evidence="23">
    <location>
        <begin position="165"/>
        <end position="183"/>
    </location>
</feature>
<comment type="function">
    <text evidence="21">Peptidoglycan polymerase that is essential for cell division.</text>
</comment>
<feature type="compositionally biased region" description="Basic residues" evidence="22">
    <location>
        <begin position="380"/>
        <end position="390"/>
    </location>
</feature>
<evidence type="ECO:0000256" key="11">
    <source>
        <dbReference type="ARBA" id="ARBA00023136"/>
    </source>
</evidence>
<evidence type="ECO:0000256" key="13">
    <source>
        <dbReference type="ARBA" id="ARBA00023316"/>
    </source>
</evidence>
<evidence type="ECO:0000313" key="24">
    <source>
        <dbReference type="EMBL" id="CDQ24983.1"/>
    </source>
</evidence>
<comment type="subcellular location">
    <subcellularLocation>
        <location evidence="1">Cell membrane</location>
        <topology evidence="1">Multi-pass membrane protein</topology>
    </subcellularLocation>
</comment>
<feature type="transmembrane region" description="Helical" evidence="23">
    <location>
        <begin position="143"/>
        <end position="159"/>
    </location>
</feature>
<feature type="transmembrane region" description="Helical" evidence="23">
    <location>
        <begin position="188"/>
        <end position="208"/>
    </location>
</feature>
<dbReference type="RefSeq" id="WP_071414040.1">
    <property type="nucleotide sequence ID" value="NZ_CCDH010000003.1"/>
</dbReference>
<dbReference type="EMBL" id="CCDI010000004">
    <property type="protein sequence ID" value="CDQ24983.1"/>
    <property type="molecule type" value="Genomic_DNA"/>
</dbReference>
<name>A0A024P806_9BACI</name>